<dbReference type="PANTHER" id="PTHR38469:SF1">
    <property type="entry name" value="PERIPLASMIC PEPTIDASE SUBFAMILY S1B"/>
    <property type="match status" value="1"/>
</dbReference>
<name>A0A225DHA4_9BACT</name>
<dbReference type="GO" id="GO:0008239">
    <property type="term" value="F:dipeptidyl-peptidase activity"/>
    <property type="evidence" value="ECO:0007669"/>
    <property type="project" value="UniProtKB-UniRule"/>
</dbReference>
<dbReference type="SUPFAM" id="SSF50494">
    <property type="entry name" value="Trypsin-like serine proteases"/>
    <property type="match status" value="1"/>
</dbReference>
<comment type="similarity">
    <text evidence="1 6">Belongs to the peptidase S46 family.</text>
</comment>
<dbReference type="RefSeq" id="WP_088255848.1">
    <property type="nucleotide sequence ID" value="NZ_NIDE01000007.1"/>
</dbReference>
<dbReference type="Pfam" id="PF10459">
    <property type="entry name" value="Peptidase_S46"/>
    <property type="match status" value="1"/>
</dbReference>
<dbReference type="GO" id="GO:0070009">
    <property type="term" value="F:serine-type aminopeptidase activity"/>
    <property type="evidence" value="ECO:0007669"/>
    <property type="project" value="UniProtKB-UniRule"/>
</dbReference>
<dbReference type="InterPro" id="IPR043504">
    <property type="entry name" value="Peptidase_S1_PA_chymotrypsin"/>
</dbReference>
<dbReference type="EC" id="3.4.14.-" evidence="6"/>
<dbReference type="Proteomes" id="UP000214646">
    <property type="component" value="Unassembled WGS sequence"/>
</dbReference>
<evidence type="ECO:0000256" key="4">
    <source>
        <dbReference type="ARBA" id="ARBA00022729"/>
    </source>
</evidence>
<protein>
    <recommendedName>
        <fullName evidence="6">Dipeptidyl-peptidase</fullName>
        <ecNumber evidence="6">3.4.14.-</ecNumber>
    </recommendedName>
</protein>
<evidence type="ECO:0000313" key="7">
    <source>
        <dbReference type="EMBL" id="OWK40881.1"/>
    </source>
</evidence>
<accession>A0A225DHA4</accession>
<dbReference type="InterPro" id="IPR009003">
    <property type="entry name" value="Peptidase_S1_PA"/>
</dbReference>
<dbReference type="OrthoDB" id="9805367at2"/>
<dbReference type="GO" id="GO:0043171">
    <property type="term" value="P:peptide catabolic process"/>
    <property type="evidence" value="ECO:0007669"/>
    <property type="project" value="UniProtKB-UniRule"/>
</dbReference>
<evidence type="ECO:0000256" key="3">
    <source>
        <dbReference type="ARBA" id="ARBA00022670"/>
    </source>
</evidence>
<keyword evidence="3 6" id="KW-0645">Protease</keyword>
<gene>
    <name evidence="7" type="ORF">FRUB_04773</name>
</gene>
<keyword evidence="4" id="KW-0732">Signal</keyword>
<evidence type="ECO:0000256" key="1">
    <source>
        <dbReference type="ARBA" id="ARBA00010491"/>
    </source>
</evidence>
<keyword evidence="6" id="KW-0720">Serine protease</keyword>
<evidence type="ECO:0000256" key="5">
    <source>
        <dbReference type="ARBA" id="ARBA00022801"/>
    </source>
</evidence>
<dbReference type="InterPro" id="IPR019500">
    <property type="entry name" value="Pep_S46"/>
</dbReference>
<evidence type="ECO:0000313" key="8">
    <source>
        <dbReference type="Proteomes" id="UP000214646"/>
    </source>
</evidence>
<proteinExistence type="inferred from homology"/>
<reference evidence="8" key="1">
    <citation type="submission" date="2017-06" db="EMBL/GenBank/DDBJ databases">
        <title>Genome analysis of Fimbriiglobus ruber SP5, the first member of the order Planctomycetales with confirmed chitinolytic capability.</title>
        <authorList>
            <person name="Ravin N.V."/>
            <person name="Rakitin A.L."/>
            <person name="Ivanova A.A."/>
            <person name="Beletsky A.V."/>
            <person name="Kulichevskaya I.S."/>
            <person name="Mardanov A.V."/>
            <person name="Dedysh S.N."/>
        </authorList>
    </citation>
    <scope>NUCLEOTIDE SEQUENCE [LARGE SCALE GENOMIC DNA]</scope>
    <source>
        <strain evidence="8">SP5</strain>
    </source>
</reference>
<keyword evidence="8" id="KW-1185">Reference proteome</keyword>
<dbReference type="PANTHER" id="PTHR38469">
    <property type="entry name" value="PERIPLASMIC PEPTIDASE SUBFAMILY S1B"/>
    <property type="match status" value="1"/>
</dbReference>
<dbReference type="Gene3D" id="2.40.10.10">
    <property type="entry name" value="Trypsin-like serine proteases"/>
    <property type="match status" value="1"/>
</dbReference>
<keyword evidence="2 6" id="KW-0031">Aminopeptidase</keyword>
<dbReference type="AlphaFoldDB" id="A0A225DHA4"/>
<dbReference type="EMBL" id="NIDE01000007">
    <property type="protein sequence ID" value="OWK40881.1"/>
    <property type="molecule type" value="Genomic_DNA"/>
</dbReference>
<sequence>MTLHTRLAAAVLVVTTMSTPPTFGDEGMWLFNAPPLQALKERYNFTPTQAWLDHVQKSSVRFNSGGSGSFVSATGLVMTNHHVGADDLQKLSTPEKNYLRDGFRAKTPAEEIKCKALELNVLQSIKVVTDEVNAAVAPGLPAAEAFKARQAKIAEIEKANADPKKGVRADVVTLFAGGQYHLYVFKKYTDIRLVFAPEKDIAFFGGDPDNFEYPRFDLDICFFRVYEDDKPVKPEHYLTWSPAGSKEDELIFVSGHPGRTNRQNTVAELEYLRDTGYPYLLQRLNRLEVLIGSWSERTAQNRQRGEEELFGIKNSRKARIGGLQGLLDPKLMGRKVEEEKRLREFIAQGKFDGAADAAVAFDAVAKAEKKRAELIKDVTLFENGSAFNSGFFGIARTLLRATEEKAKPAGDRLREYAEARLPSLEFRLFSEEPHYDDFETLKLADSLTLLATSYGAGDPLVQKVLAGKSPRERAFELVSGTKVKDVDFRKKLYAGGKEAVDAAHDPMIELAQLVDAKSREVRKEFETLVDEPKRQAYSALAKARYAMNGASTYPDATFTLRLSFGTVKGFKEDGKDVPAFTTMDGLYERSKDQGNKDPFELPKRWVEKKDKLDLKTPFNFVSTADIIGGNSGSPVINKAGEVVGIIFDGNIQSLVLDFIYDQEQARAVSVDSRAIIESLRKVYEAGDLADELQGKAK</sequence>
<evidence type="ECO:0000256" key="6">
    <source>
        <dbReference type="RuleBase" id="RU366067"/>
    </source>
</evidence>
<comment type="caution">
    <text evidence="7">The sequence shown here is derived from an EMBL/GenBank/DDBJ whole genome shotgun (WGS) entry which is preliminary data.</text>
</comment>
<comment type="function">
    <text evidence="6">Catalyzes the removal of dipeptides from the N-terminus of oligopeptides.</text>
</comment>
<evidence type="ECO:0000256" key="2">
    <source>
        <dbReference type="ARBA" id="ARBA00022438"/>
    </source>
</evidence>
<dbReference type="GO" id="GO:0006508">
    <property type="term" value="P:proteolysis"/>
    <property type="evidence" value="ECO:0007669"/>
    <property type="project" value="UniProtKB-KW"/>
</dbReference>
<organism evidence="7 8">
    <name type="scientific">Fimbriiglobus ruber</name>
    <dbReference type="NCBI Taxonomy" id="1908690"/>
    <lineage>
        <taxon>Bacteria</taxon>
        <taxon>Pseudomonadati</taxon>
        <taxon>Planctomycetota</taxon>
        <taxon>Planctomycetia</taxon>
        <taxon>Gemmatales</taxon>
        <taxon>Gemmataceae</taxon>
        <taxon>Fimbriiglobus</taxon>
    </lineage>
</organism>
<keyword evidence="5 6" id="KW-0378">Hydrolase</keyword>